<comment type="subcellular location">
    <subcellularLocation>
        <location evidence="1">Membrane</location>
        <topology evidence="1">Multi-pass membrane protein</topology>
    </subcellularLocation>
</comment>
<dbReference type="EMBL" id="CP003493">
    <property type="protein sequence ID" value="AFV89210.1"/>
    <property type="molecule type" value="Genomic_DNA"/>
</dbReference>
<feature type="transmembrane region" description="Helical" evidence="5">
    <location>
        <begin position="97"/>
        <end position="115"/>
    </location>
</feature>
<evidence type="ECO:0000259" key="6">
    <source>
        <dbReference type="Pfam" id="PF01694"/>
    </source>
</evidence>
<organism evidence="7 8">
    <name type="scientific">Acidipropionibacterium acidipropionici (strain ATCC 4875 / DSM 20272 / JCM 6432 / NBRC 12425 / NCIMB 8070 / 4)</name>
    <name type="common">Propionibacterium acidipropionici</name>
    <dbReference type="NCBI Taxonomy" id="1171373"/>
    <lineage>
        <taxon>Bacteria</taxon>
        <taxon>Bacillati</taxon>
        <taxon>Actinomycetota</taxon>
        <taxon>Actinomycetes</taxon>
        <taxon>Propionibacteriales</taxon>
        <taxon>Propionibacteriaceae</taxon>
        <taxon>Acidipropionibacterium</taxon>
    </lineage>
</organism>
<dbReference type="HOGENOM" id="CLU_067823_2_0_11"/>
<evidence type="ECO:0000256" key="1">
    <source>
        <dbReference type="ARBA" id="ARBA00004141"/>
    </source>
</evidence>
<keyword evidence="3 5" id="KW-1133">Transmembrane helix</keyword>
<dbReference type="KEGG" id="pbo:PACID_13930"/>
<dbReference type="Pfam" id="PF01694">
    <property type="entry name" value="Rhomboid"/>
    <property type="match status" value="1"/>
</dbReference>
<protein>
    <submittedName>
        <fullName evidence="7">Peptidase, S54 (Rhomboid) family protein</fullName>
    </submittedName>
</protein>
<evidence type="ECO:0000256" key="2">
    <source>
        <dbReference type="ARBA" id="ARBA00022692"/>
    </source>
</evidence>
<dbReference type="Gene3D" id="1.20.1540.10">
    <property type="entry name" value="Rhomboid-like"/>
    <property type="match status" value="1"/>
</dbReference>
<feature type="domain" description="Peptidase S54 rhomboid" evidence="6">
    <location>
        <begin position="58"/>
        <end position="194"/>
    </location>
</feature>
<dbReference type="GO" id="GO:0016020">
    <property type="term" value="C:membrane"/>
    <property type="evidence" value="ECO:0007669"/>
    <property type="project" value="UniProtKB-SubCell"/>
</dbReference>
<evidence type="ECO:0000256" key="5">
    <source>
        <dbReference type="SAM" id="Phobius"/>
    </source>
</evidence>
<dbReference type="Proteomes" id="UP000000214">
    <property type="component" value="Chromosome"/>
</dbReference>
<reference evidence="7 8" key="1">
    <citation type="journal article" date="2012" name="BMC Genomics">
        <title>The genome sequence of Propionibacterium acidipropionici provides insights into its biotechnological and industrial potential.</title>
        <authorList>
            <person name="Parizzi L.P."/>
            <person name="Grassi M.C."/>
            <person name="Llerena L.A."/>
            <person name="Carazzolle M.F."/>
            <person name="Queiroz V.L."/>
            <person name="Lunardi I."/>
            <person name="Zeidler A.F."/>
            <person name="Teixeira P.J."/>
            <person name="Mieczkowski P."/>
            <person name="Rincones J."/>
            <person name="Pereira G.A."/>
        </authorList>
    </citation>
    <scope>NUCLEOTIDE SEQUENCE [LARGE SCALE GENOMIC DNA]</scope>
    <source>
        <strain evidence="8">ATCC 4875 / DSM 20272 / JCM 6432 / NBRC 12425 / NCIMB 8070</strain>
    </source>
</reference>
<sequence length="216" mass="23011">MSELQPRRRGLPTTTNPAGRSAVVMVGVVGVMWLLEVIDTFAGGALDSLGIHSWSLQGLWEIFTAPWLHHGWAHLAGNTIPLLVLGWLVLVDSTRTWVVSGLVITVCSGLAAWLGSGPGTVTLGASGIIFGWLTFLLVKGVFTRSIGDIVLAVIVFLIYGGVLWGVLPGATGISWQGHLGGAVGGVIAAWLLTRRDRRERRARKEAISARSTGEAW</sequence>
<feature type="transmembrane region" description="Helical" evidence="5">
    <location>
        <begin position="149"/>
        <end position="167"/>
    </location>
</feature>
<proteinExistence type="predicted"/>
<dbReference type="InterPro" id="IPR035952">
    <property type="entry name" value="Rhomboid-like_sf"/>
</dbReference>
<dbReference type="SUPFAM" id="SSF144091">
    <property type="entry name" value="Rhomboid-like"/>
    <property type="match status" value="1"/>
</dbReference>
<feature type="transmembrane region" description="Helical" evidence="5">
    <location>
        <begin position="21"/>
        <end position="46"/>
    </location>
</feature>
<evidence type="ECO:0000256" key="4">
    <source>
        <dbReference type="ARBA" id="ARBA00023136"/>
    </source>
</evidence>
<evidence type="ECO:0000256" key="3">
    <source>
        <dbReference type="ARBA" id="ARBA00022989"/>
    </source>
</evidence>
<dbReference type="GO" id="GO:0004252">
    <property type="term" value="F:serine-type endopeptidase activity"/>
    <property type="evidence" value="ECO:0007669"/>
    <property type="project" value="InterPro"/>
</dbReference>
<accession>K7SIV5</accession>
<dbReference type="AlphaFoldDB" id="K7SIV5"/>
<dbReference type="PATRIC" id="fig|1171373.8.peg.1386"/>
<gene>
    <name evidence="7" type="ordered locus">PACID_13930</name>
</gene>
<dbReference type="InterPro" id="IPR022764">
    <property type="entry name" value="Peptidase_S54_rhomboid_dom"/>
</dbReference>
<feature type="transmembrane region" description="Helical" evidence="5">
    <location>
        <begin position="173"/>
        <end position="193"/>
    </location>
</feature>
<feature type="transmembrane region" description="Helical" evidence="5">
    <location>
        <begin position="71"/>
        <end position="90"/>
    </location>
</feature>
<name>K7SIV5_ACIA4</name>
<evidence type="ECO:0000313" key="7">
    <source>
        <dbReference type="EMBL" id="AFV89210.1"/>
    </source>
</evidence>
<keyword evidence="2 5" id="KW-0812">Transmembrane</keyword>
<dbReference type="STRING" id="1171373.PACID_13930"/>
<dbReference type="PANTHER" id="PTHR43066">
    <property type="entry name" value="RHOMBOID-RELATED PROTEIN"/>
    <property type="match status" value="1"/>
</dbReference>
<keyword evidence="4 5" id="KW-0472">Membrane</keyword>
<feature type="transmembrane region" description="Helical" evidence="5">
    <location>
        <begin position="121"/>
        <end position="142"/>
    </location>
</feature>
<dbReference type="eggNOG" id="COG0705">
    <property type="taxonomic scope" value="Bacteria"/>
</dbReference>
<evidence type="ECO:0000313" key="8">
    <source>
        <dbReference type="Proteomes" id="UP000000214"/>
    </source>
</evidence>